<dbReference type="RefSeq" id="WP_149306970.1">
    <property type="nucleotide sequence ID" value="NZ_SRSD01000004.1"/>
</dbReference>
<evidence type="ECO:0000313" key="3">
    <source>
        <dbReference type="EMBL" id="KAA0892032.1"/>
    </source>
</evidence>
<dbReference type="Pfam" id="PF01569">
    <property type="entry name" value="PAP2"/>
    <property type="match status" value="1"/>
</dbReference>
<keyword evidence="1" id="KW-0812">Transmembrane</keyword>
<comment type="caution">
    <text evidence="3">The sequence shown here is derived from an EMBL/GenBank/DDBJ whole genome shotgun (WGS) entry which is preliminary data.</text>
</comment>
<keyword evidence="4" id="KW-1185">Reference proteome</keyword>
<organism evidence="3 4">
    <name type="scientific">Oryzomonas rubra</name>
    <dbReference type="NCBI Taxonomy" id="2509454"/>
    <lineage>
        <taxon>Bacteria</taxon>
        <taxon>Pseudomonadati</taxon>
        <taxon>Thermodesulfobacteriota</taxon>
        <taxon>Desulfuromonadia</taxon>
        <taxon>Geobacterales</taxon>
        <taxon>Geobacteraceae</taxon>
        <taxon>Oryzomonas</taxon>
    </lineage>
</organism>
<dbReference type="Gene3D" id="1.20.144.10">
    <property type="entry name" value="Phosphatidic acid phosphatase type 2/haloperoxidase"/>
    <property type="match status" value="1"/>
</dbReference>
<feature type="transmembrane region" description="Helical" evidence="1">
    <location>
        <begin position="198"/>
        <end position="216"/>
    </location>
</feature>
<feature type="transmembrane region" description="Helical" evidence="1">
    <location>
        <begin position="12"/>
        <end position="38"/>
    </location>
</feature>
<dbReference type="CDD" id="cd03396">
    <property type="entry name" value="PAP2_like_6"/>
    <property type="match status" value="1"/>
</dbReference>
<protein>
    <submittedName>
        <fullName evidence="3">Phosphatase PAP2 family protein</fullName>
    </submittedName>
</protein>
<dbReference type="InterPro" id="IPR000326">
    <property type="entry name" value="PAP2/HPO"/>
</dbReference>
<feature type="transmembrane region" description="Helical" evidence="1">
    <location>
        <begin position="168"/>
        <end position="186"/>
    </location>
</feature>
<name>A0A5A9XFP5_9BACT</name>
<keyword evidence="1" id="KW-1133">Transmembrane helix</keyword>
<keyword evidence="1" id="KW-0472">Membrane</keyword>
<feature type="transmembrane region" description="Helical" evidence="1">
    <location>
        <begin position="89"/>
        <end position="107"/>
    </location>
</feature>
<reference evidence="3 4" key="1">
    <citation type="submission" date="2019-04" db="EMBL/GenBank/DDBJ databases">
        <title>Geobacter ruber sp. nov., ferric-reducing bacteria isolated from paddy soil.</title>
        <authorList>
            <person name="Xu Z."/>
            <person name="Masuda Y."/>
            <person name="Itoh H."/>
            <person name="Senoo K."/>
        </authorList>
    </citation>
    <scope>NUCLEOTIDE SEQUENCE [LARGE SCALE GENOMIC DNA]</scope>
    <source>
        <strain evidence="3 4">Red88</strain>
    </source>
</reference>
<feature type="transmembrane region" description="Helical" evidence="1">
    <location>
        <begin position="58"/>
        <end position="77"/>
    </location>
</feature>
<feature type="domain" description="Phosphatidic acid phosphatase type 2/haloperoxidase" evidence="2">
    <location>
        <begin position="88"/>
        <end position="213"/>
    </location>
</feature>
<dbReference type="AlphaFoldDB" id="A0A5A9XFP5"/>
<dbReference type="EMBL" id="SRSD01000004">
    <property type="protein sequence ID" value="KAA0892032.1"/>
    <property type="molecule type" value="Genomic_DNA"/>
</dbReference>
<dbReference type="SUPFAM" id="SSF48317">
    <property type="entry name" value="Acid phosphatase/Vanadium-dependent haloperoxidase"/>
    <property type="match status" value="1"/>
</dbReference>
<dbReference type="SMART" id="SM00014">
    <property type="entry name" value="acidPPc"/>
    <property type="match status" value="1"/>
</dbReference>
<sequence length="228" mass="25243">MLNNKYFDFGLPIAVLMVATVFIAVTGVDLKAAQFFYINGVWPVGDAQPWHFLYLYGYYPAYILGGAALALYVAGFVKPYLTPFRKGAAFMVILLMLGPGLLVNTVFKDGWGRPRPREVTQFGGKRAFHNPWERGVAGNGKSFPSGHGASAFYLAMPFFVLRRRSPRIARRVFVLGMLYGIVMGVARISQGGHFVSDVLWAWGVVHLTAVALYYLMGLDREHIPDGGV</sequence>
<evidence type="ECO:0000313" key="4">
    <source>
        <dbReference type="Proteomes" id="UP000324298"/>
    </source>
</evidence>
<evidence type="ECO:0000256" key="1">
    <source>
        <dbReference type="SAM" id="Phobius"/>
    </source>
</evidence>
<dbReference type="OrthoDB" id="9813524at2"/>
<evidence type="ECO:0000259" key="2">
    <source>
        <dbReference type="SMART" id="SM00014"/>
    </source>
</evidence>
<dbReference type="InterPro" id="IPR036938">
    <property type="entry name" value="PAP2/HPO_sf"/>
</dbReference>
<dbReference type="Proteomes" id="UP000324298">
    <property type="component" value="Unassembled WGS sequence"/>
</dbReference>
<accession>A0A5A9XFP5</accession>
<proteinExistence type="predicted"/>
<gene>
    <name evidence="3" type="ORF">ET418_07435</name>
</gene>